<evidence type="ECO:0000259" key="2">
    <source>
        <dbReference type="Pfam" id="PF26130"/>
    </source>
</evidence>
<dbReference type="EMBL" id="BAABME010004701">
    <property type="protein sequence ID" value="GAA0163270.1"/>
    <property type="molecule type" value="Genomic_DNA"/>
</dbReference>
<reference evidence="3 4" key="1">
    <citation type="submission" date="2024-01" db="EMBL/GenBank/DDBJ databases">
        <title>The complete chloroplast genome sequence of Lithospermum erythrorhizon: insights into the phylogenetic relationship among Boraginaceae species and the maternal lineages of purple gromwells.</title>
        <authorList>
            <person name="Okada T."/>
            <person name="Watanabe K."/>
        </authorList>
    </citation>
    <scope>NUCLEOTIDE SEQUENCE [LARGE SCALE GENOMIC DNA]</scope>
</reference>
<comment type="caution">
    <text evidence="3">The sequence shown here is derived from an EMBL/GenBank/DDBJ whole genome shotgun (WGS) entry which is preliminary data.</text>
</comment>
<protein>
    <recommendedName>
        <fullName evidence="2">PB1-like domain-containing protein</fullName>
    </recommendedName>
</protein>
<evidence type="ECO:0000313" key="4">
    <source>
        <dbReference type="Proteomes" id="UP001454036"/>
    </source>
</evidence>
<accession>A0AAV3QGR6</accession>
<gene>
    <name evidence="3" type="ORF">LIER_19177</name>
</gene>
<name>A0AAV3QGR6_LITER</name>
<dbReference type="Proteomes" id="UP001454036">
    <property type="component" value="Unassembled WGS sequence"/>
</dbReference>
<proteinExistence type="predicted"/>
<sequence length="195" mass="22334">MVNHRDNWSLRPEGESDDVMADIYDQYDEYFTIRMHFLGTFEVSPLRVYKGGMIRCIDLVELDFFNMSDMDYIVVSCGYKLSTYVLYLHRISRVDIDNGLRPLQCDAHIIEFLQHANYWKFVDVFFDTSPLLSIARLCVTVPSKKVISEDDVEPAPKVGDDVEPAPKVGDDAEPAPKLGSMLMLRWIVDEAGNVD</sequence>
<feature type="domain" description="PB1-like" evidence="2">
    <location>
        <begin position="28"/>
        <end position="125"/>
    </location>
</feature>
<dbReference type="Pfam" id="PF26130">
    <property type="entry name" value="PB1-like"/>
    <property type="match status" value="1"/>
</dbReference>
<evidence type="ECO:0000256" key="1">
    <source>
        <dbReference type="SAM" id="MobiDB-lite"/>
    </source>
</evidence>
<organism evidence="3 4">
    <name type="scientific">Lithospermum erythrorhizon</name>
    <name type="common">Purple gromwell</name>
    <name type="synonym">Lithospermum officinale var. erythrorhizon</name>
    <dbReference type="NCBI Taxonomy" id="34254"/>
    <lineage>
        <taxon>Eukaryota</taxon>
        <taxon>Viridiplantae</taxon>
        <taxon>Streptophyta</taxon>
        <taxon>Embryophyta</taxon>
        <taxon>Tracheophyta</taxon>
        <taxon>Spermatophyta</taxon>
        <taxon>Magnoliopsida</taxon>
        <taxon>eudicotyledons</taxon>
        <taxon>Gunneridae</taxon>
        <taxon>Pentapetalae</taxon>
        <taxon>asterids</taxon>
        <taxon>lamiids</taxon>
        <taxon>Boraginales</taxon>
        <taxon>Boraginaceae</taxon>
        <taxon>Boraginoideae</taxon>
        <taxon>Lithospermeae</taxon>
        <taxon>Lithospermum</taxon>
    </lineage>
</organism>
<dbReference type="InterPro" id="IPR058594">
    <property type="entry name" value="PB1-like_dom_pln"/>
</dbReference>
<feature type="region of interest" description="Disordered" evidence="1">
    <location>
        <begin position="151"/>
        <end position="174"/>
    </location>
</feature>
<keyword evidence="4" id="KW-1185">Reference proteome</keyword>
<evidence type="ECO:0000313" key="3">
    <source>
        <dbReference type="EMBL" id="GAA0163270.1"/>
    </source>
</evidence>
<dbReference type="AlphaFoldDB" id="A0AAV3QGR6"/>